<evidence type="ECO:0000256" key="1">
    <source>
        <dbReference type="SAM" id="Phobius"/>
    </source>
</evidence>
<keyword evidence="3" id="KW-1185">Reference proteome</keyword>
<proteinExistence type="predicted"/>
<protein>
    <submittedName>
        <fullName evidence="2">Uncharacterized protein</fullName>
    </submittedName>
</protein>
<keyword evidence="1" id="KW-0812">Transmembrane</keyword>
<organism evidence="2 3">
    <name type="scientific">Aminomonas paucivorans DSM 12260</name>
    <dbReference type="NCBI Taxonomy" id="584708"/>
    <lineage>
        <taxon>Bacteria</taxon>
        <taxon>Thermotogati</taxon>
        <taxon>Synergistota</taxon>
        <taxon>Synergistia</taxon>
        <taxon>Synergistales</taxon>
        <taxon>Synergistaceae</taxon>
        <taxon>Aminomonas</taxon>
    </lineage>
</organism>
<evidence type="ECO:0000313" key="2">
    <source>
        <dbReference type="EMBL" id="EFQ23291.1"/>
    </source>
</evidence>
<evidence type="ECO:0000313" key="3">
    <source>
        <dbReference type="Proteomes" id="UP000005096"/>
    </source>
</evidence>
<dbReference type="EMBL" id="CM001022">
    <property type="protein sequence ID" value="EFQ23291.1"/>
    <property type="molecule type" value="Genomic_DNA"/>
</dbReference>
<gene>
    <name evidence="2" type="ORF">Apau_0863</name>
</gene>
<reference evidence="2 3" key="1">
    <citation type="journal article" date="2010" name="Stand. Genomic Sci.">
        <title>Non-contiguous finished genome sequence of Aminomonas paucivorans type strain (GLU-3).</title>
        <authorList>
            <person name="Pitluck S."/>
            <person name="Yasawong M."/>
            <person name="Held B."/>
            <person name="Lapidus A."/>
            <person name="Nolan M."/>
            <person name="Copeland A."/>
            <person name="Lucas S."/>
            <person name="Del Rio T.G."/>
            <person name="Tice H."/>
            <person name="Cheng J.F."/>
            <person name="Chertkov O."/>
            <person name="Goodwin L."/>
            <person name="Tapia R."/>
            <person name="Han C."/>
            <person name="Liolios K."/>
            <person name="Ivanova N."/>
            <person name="Mavromatis K."/>
            <person name="Ovchinnikova G."/>
            <person name="Pati A."/>
            <person name="Chen A."/>
            <person name="Palaniappan K."/>
            <person name="Land M."/>
            <person name="Hauser L."/>
            <person name="Chang Y.J."/>
            <person name="Jeffries C.D."/>
            <person name="Pukall R."/>
            <person name="Spring S."/>
            <person name="Rohde M."/>
            <person name="Sikorski J."/>
            <person name="Goker M."/>
            <person name="Woyke T."/>
            <person name="Bristow J."/>
            <person name="Eisen J.A."/>
            <person name="Markowitz V."/>
            <person name="Hugenholtz P."/>
            <person name="Kyrpides N.C."/>
            <person name="Klenk H.P."/>
        </authorList>
    </citation>
    <scope>NUCLEOTIDE SEQUENCE [LARGE SCALE GENOMIC DNA]</scope>
    <source>
        <strain evidence="2 3">DSM 12260</strain>
    </source>
</reference>
<dbReference type="AlphaFoldDB" id="E3CVU0"/>
<dbReference type="Proteomes" id="UP000005096">
    <property type="component" value="Chromosome"/>
</dbReference>
<accession>E3CVU0</accession>
<keyword evidence="1" id="KW-0472">Membrane</keyword>
<dbReference type="PaxDb" id="584708-Apau_0863"/>
<dbReference type="RefSeq" id="WP_006300466.1">
    <property type="nucleotide sequence ID" value="NZ_CM001022.1"/>
</dbReference>
<feature type="transmembrane region" description="Helical" evidence="1">
    <location>
        <begin position="20"/>
        <end position="41"/>
    </location>
</feature>
<sequence length="110" mass="11704">MWSYPGVAEAAGEPSLGGYLTRMALALCLLAAVAWGVVRYLPQRVAGLRSGPGKVKVLCSQALGRDALYVLRIGPDVVAVLSGRNGSQVLGRWSLSEWEQEEAETDEATS</sequence>
<dbReference type="STRING" id="584708.Apau_0863"/>
<keyword evidence="1" id="KW-1133">Transmembrane helix</keyword>
<name>E3CVU0_9BACT</name>
<dbReference type="HOGENOM" id="CLU_2165653_0_0_0"/>